<dbReference type="InParanoid" id="A0A1X7VGB8"/>
<evidence type="ECO:0000313" key="4">
    <source>
        <dbReference type="EnsemblMetazoa" id="Aqu2.1.39106_001"/>
    </source>
</evidence>
<keyword evidence="5" id="KW-1185">Reference proteome</keyword>
<dbReference type="InterPro" id="IPR032801">
    <property type="entry name" value="PXL2A/B/C"/>
</dbReference>
<name>A0A1X7VGB8_AMPQE</name>
<reference evidence="5" key="1">
    <citation type="journal article" date="2010" name="Nature">
        <title>The Amphimedon queenslandica genome and the evolution of animal complexity.</title>
        <authorList>
            <person name="Srivastava M."/>
            <person name="Simakov O."/>
            <person name="Chapman J."/>
            <person name="Fahey B."/>
            <person name="Gauthier M.E."/>
            <person name="Mitros T."/>
            <person name="Richards G.S."/>
            <person name="Conaco C."/>
            <person name="Dacre M."/>
            <person name="Hellsten U."/>
            <person name="Larroux C."/>
            <person name="Putnam N.H."/>
            <person name="Stanke M."/>
            <person name="Adamska M."/>
            <person name="Darling A."/>
            <person name="Degnan S.M."/>
            <person name="Oakley T.H."/>
            <person name="Plachetzki D.C."/>
            <person name="Zhai Y."/>
            <person name="Adamski M."/>
            <person name="Calcino A."/>
            <person name="Cummins S.F."/>
            <person name="Goodstein D.M."/>
            <person name="Harris C."/>
            <person name="Jackson D.J."/>
            <person name="Leys S.P."/>
            <person name="Shu S."/>
            <person name="Woodcroft B.J."/>
            <person name="Vervoort M."/>
            <person name="Kosik K.S."/>
            <person name="Manning G."/>
            <person name="Degnan B.M."/>
            <person name="Rokhsar D.S."/>
        </authorList>
    </citation>
    <scope>NUCLEOTIDE SEQUENCE [LARGE SCALE GENOMIC DNA]</scope>
</reference>
<dbReference type="EnsemblMetazoa" id="Aqu2.1.39106_001">
    <property type="protein sequence ID" value="Aqu2.1.39106_001"/>
    <property type="gene ID" value="Aqu2.1.39106"/>
</dbReference>
<keyword evidence="2" id="KW-0963">Cytoplasm</keyword>
<organism evidence="4">
    <name type="scientific">Amphimedon queenslandica</name>
    <name type="common">Sponge</name>
    <dbReference type="NCBI Taxonomy" id="400682"/>
    <lineage>
        <taxon>Eukaryota</taxon>
        <taxon>Metazoa</taxon>
        <taxon>Porifera</taxon>
        <taxon>Demospongiae</taxon>
        <taxon>Heteroscleromorpha</taxon>
        <taxon>Haplosclerida</taxon>
        <taxon>Niphatidae</taxon>
        <taxon>Amphimedon</taxon>
    </lineage>
</organism>
<dbReference type="KEGG" id="aqu:100640356"/>
<dbReference type="OrthoDB" id="40334at2759"/>
<dbReference type="eggNOG" id="KOG4498">
    <property type="taxonomic scope" value="Eukaryota"/>
</dbReference>
<accession>A0A1X7VGB8</accession>
<dbReference type="EnsemblMetazoa" id="XM_003384269.3">
    <property type="protein sequence ID" value="XP_003384317.1"/>
    <property type="gene ID" value="LOC100640356"/>
</dbReference>
<dbReference type="GO" id="GO:0005737">
    <property type="term" value="C:cytoplasm"/>
    <property type="evidence" value="ECO:0007669"/>
    <property type="project" value="UniProtKB-SubCell"/>
</dbReference>
<sequence>MLGVEEFIERKFFPDSVDIYVDEKKTCYQCLGFKRFTLLNVFKALVSSVSRKAIMEARRNKIEGNMQGDGLQNGGLIIVGKGSKMLLFHKEEYPGEHVENDVILKTLEVDETTVVSAEKADTMAKMEEEGLNCDKACFGDDPPTAQAKKKMFVAKKKT</sequence>
<dbReference type="AlphaFoldDB" id="A0A1X7VGB8"/>
<dbReference type="GO" id="GO:0047017">
    <property type="term" value="F:prostaglandin F synthase activity"/>
    <property type="evidence" value="ECO:0007669"/>
    <property type="project" value="TreeGrafter"/>
</dbReference>
<dbReference type="STRING" id="400682.A0A1X7VGB8"/>
<reference evidence="4" key="2">
    <citation type="submission" date="2017-05" db="UniProtKB">
        <authorList>
            <consortium name="EnsemblMetazoa"/>
        </authorList>
    </citation>
    <scope>IDENTIFICATION</scope>
</reference>
<keyword evidence="3" id="KW-0560">Oxidoreductase</keyword>
<protein>
    <submittedName>
        <fullName evidence="4">Uncharacterized protein</fullName>
    </submittedName>
</protein>
<gene>
    <name evidence="4" type="primary">100640356</name>
</gene>
<evidence type="ECO:0000256" key="3">
    <source>
        <dbReference type="ARBA" id="ARBA00023002"/>
    </source>
</evidence>
<dbReference type="Pfam" id="PF13911">
    <property type="entry name" value="AhpC-TSA_2"/>
    <property type="match status" value="1"/>
</dbReference>
<evidence type="ECO:0000256" key="2">
    <source>
        <dbReference type="ARBA" id="ARBA00022490"/>
    </source>
</evidence>
<dbReference type="PANTHER" id="PTHR28630">
    <property type="match status" value="1"/>
</dbReference>
<dbReference type="Proteomes" id="UP000007879">
    <property type="component" value="Unassembled WGS sequence"/>
</dbReference>
<proteinExistence type="predicted"/>
<dbReference type="PANTHER" id="PTHR28630:SF29">
    <property type="entry name" value="PROSTAMIDE_PROSTAGLANDIN F SYNTHASE"/>
    <property type="match status" value="1"/>
</dbReference>
<evidence type="ECO:0000313" key="5">
    <source>
        <dbReference type="Proteomes" id="UP000007879"/>
    </source>
</evidence>
<comment type="subcellular location">
    <subcellularLocation>
        <location evidence="1">Cytoplasm</location>
    </subcellularLocation>
</comment>
<evidence type="ECO:0000256" key="1">
    <source>
        <dbReference type="ARBA" id="ARBA00004496"/>
    </source>
</evidence>